<protein>
    <submittedName>
        <fullName evidence="3">Membrane-bound murein hydrolase d</fullName>
        <ecNumber evidence="3">3.2.1.-</ecNumber>
    </submittedName>
</protein>
<dbReference type="RefSeq" id="WP_053835196.1">
    <property type="nucleotide sequence ID" value="NZ_CXOI01000027.1"/>
</dbReference>
<dbReference type="GO" id="GO:0016798">
    <property type="term" value="F:hydrolase activity, acting on glycosyl bonds"/>
    <property type="evidence" value="ECO:0007669"/>
    <property type="project" value="UniProtKB-KW"/>
</dbReference>
<gene>
    <name evidence="3" type="primary">mltD</name>
    <name evidence="3" type="ORF">XTALMG727_1901</name>
</gene>
<evidence type="ECO:0000259" key="2">
    <source>
        <dbReference type="PROSITE" id="PS51782"/>
    </source>
</evidence>
<keyword evidence="3" id="KW-0378">Hydrolase</keyword>
<keyword evidence="1" id="KW-0732">Signal</keyword>
<dbReference type="GO" id="GO:0008932">
    <property type="term" value="F:lytic endotransglycosylase activity"/>
    <property type="evidence" value="ECO:0007669"/>
    <property type="project" value="TreeGrafter"/>
</dbReference>
<dbReference type="CDD" id="cd16894">
    <property type="entry name" value="MltD-like"/>
    <property type="match status" value="1"/>
</dbReference>
<evidence type="ECO:0000256" key="1">
    <source>
        <dbReference type="SAM" id="SignalP"/>
    </source>
</evidence>
<evidence type="ECO:0000313" key="4">
    <source>
        <dbReference type="Proteomes" id="UP000046187"/>
    </source>
</evidence>
<dbReference type="InterPro" id="IPR036779">
    <property type="entry name" value="LysM_dom_sf"/>
</dbReference>
<dbReference type="InterPro" id="IPR018392">
    <property type="entry name" value="LysM"/>
</dbReference>
<dbReference type="Gene3D" id="3.10.350.10">
    <property type="entry name" value="LysM domain"/>
    <property type="match status" value="1"/>
</dbReference>
<dbReference type="InterPro" id="IPR023346">
    <property type="entry name" value="Lysozyme-like_dom_sf"/>
</dbReference>
<dbReference type="InterPro" id="IPR008258">
    <property type="entry name" value="Transglycosylase_SLT_dom_1"/>
</dbReference>
<dbReference type="PANTHER" id="PTHR33734">
    <property type="entry name" value="LYSM DOMAIN-CONTAINING GPI-ANCHORED PROTEIN 2"/>
    <property type="match status" value="1"/>
</dbReference>
<dbReference type="SUPFAM" id="SSF54106">
    <property type="entry name" value="LysM domain"/>
    <property type="match status" value="1"/>
</dbReference>
<keyword evidence="4" id="KW-1185">Reference proteome</keyword>
<dbReference type="EC" id="3.2.1.-" evidence="3"/>
<dbReference type="PROSITE" id="PS51782">
    <property type="entry name" value="LYSM"/>
    <property type="match status" value="1"/>
</dbReference>
<dbReference type="Pfam" id="PF01464">
    <property type="entry name" value="SLT"/>
    <property type="match status" value="1"/>
</dbReference>
<dbReference type="AlphaFoldDB" id="A0A0K2ZSE4"/>
<proteinExistence type="predicted"/>
<dbReference type="CDD" id="cd00118">
    <property type="entry name" value="LysM"/>
    <property type="match status" value="1"/>
</dbReference>
<feature type="chain" id="PRO_5005492753" evidence="1">
    <location>
        <begin position="24"/>
        <end position="408"/>
    </location>
</feature>
<name>A0A0K2ZSE4_9XANT</name>
<dbReference type="SUPFAM" id="SSF53955">
    <property type="entry name" value="Lysozyme-like"/>
    <property type="match status" value="1"/>
</dbReference>
<dbReference type="PANTHER" id="PTHR33734:SF22">
    <property type="entry name" value="MEMBRANE-BOUND LYTIC MUREIN TRANSGLYCOSYLASE D"/>
    <property type="match status" value="1"/>
</dbReference>
<dbReference type="EMBL" id="CXOI01000027">
    <property type="protein sequence ID" value="CTP87074.1"/>
    <property type="molecule type" value="Genomic_DNA"/>
</dbReference>
<dbReference type="Gene3D" id="1.10.530.10">
    <property type="match status" value="1"/>
</dbReference>
<sequence>MRSLFLTAALTLAIASASPSAGAAPPIGAALEQTVAGLNVLPTDAAALPPATTRNGHAILASFRDGLADAQCDGGSTDARWKQQFARAPARLANEDEDVLPLFGYVVDELRAADLPTEFALIPFVESGYRPAARNSGGPAGLWQFIADTARNHDVPVEGSYDGRLSAVDSTRAAVRYLKTLHGMFGGDWRLAIMAYNAGEYRVLQSMRRVGMNAQNAQPEKLPGLSPITYAYVEKLHALACVLEQAQTHDEWMASLDREVPILQARTLPAGMALDEWARQQALQGNQVARLNPALGSAGNKKRALPVLAPVGSGGSAATAAADAMAAAAQPQQPEAPAPRAVASLAEATPPRMRQRTPAARRTHTVRDGDTAWTIAKRYGITVQTLLAKNGLSARSVLRPGMVLSYEE</sequence>
<organism evidence="3 4">
    <name type="scientific">Xanthomonas graminis pv. arrhenatheri LMG 727</name>
    <dbReference type="NCBI Taxonomy" id="1195923"/>
    <lineage>
        <taxon>Bacteria</taxon>
        <taxon>Pseudomonadati</taxon>
        <taxon>Pseudomonadota</taxon>
        <taxon>Gammaproteobacteria</taxon>
        <taxon>Lysobacterales</taxon>
        <taxon>Lysobacteraceae</taxon>
        <taxon>Xanthomonas</taxon>
        <taxon>Xanthomonas translucens group</taxon>
        <taxon>Xanthomonas graminis</taxon>
    </lineage>
</organism>
<dbReference type="Proteomes" id="UP000046187">
    <property type="component" value="Unassembled WGS sequence"/>
</dbReference>
<accession>A0A0K2ZSE4</accession>
<dbReference type="Pfam" id="PF01476">
    <property type="entry name" value="LysM"/>
    <property type="match status" value="1"/>
</dbReference>
<feature type="domain" description="LysM" evidence="2">
    <location>
        <begin position="362"/>
        <end position="406"/>
    </location>
</feature>
<feature type="signal peptide" evidence="1">
    <location>
        <begin position="1"/>
        <end position="23"/>
    </location>
</feature>
<evidence type="ECO:0000313" key="3">
    <source>
        <dbReference type="EMBL" id="CTP87074.1"/>
    </source>
</evidence>
<dbReference type="SMART" id="SM00257">
    <property type="entry name" value="LysM"/>
    <property type="match status" value="1"/>
</dbReference>
<reference evidence="4" key="1">
    <citation type="submission" date="2015-07" db="EMBL/GenBank/DDBJ databases">
        <authorList>
            <person name="Wibberg D."/>
        </authorList>
    </citation>
    <scope>NUCLEOTIDE SEQUENCE [LARGE SCALE GENOMIC DNA]</scope>
</reference>
<keyword evidence="3" id="KW-0326">Glycosidase</keyword>